<organism evidence="1 2">
    <name type="scientific">Trifolium medium</name>
    <dbReference type="NCBI Taxonomy" id="97028"/>
    <lineage>
        <taxon>Eukaryota</taxon>
        <taxon>Viridiplantae</taxon>
        <taxon>Streptophyta</taxon>
        <taxon>Embryophyta</taxon>
        <taxon>Tracheophyta</taxon>
        <taxon>Spermatophyta</taxon>
        <taxon>Magnoliopsida</taxon>
        <taxon>eudicotyledons</taxon>
        <taxon>Gunneridae</taxon>
        <taxon>Pentapetalae</taxon>
        <taxon>rosids</taxon>
        <taxon>fabids</taxon>
        <taxon>Fabales</taxon>
        <taxon>Fabaceae</taxon>
        <taxon>Papilionoideae</taxon>
        <taxon>50 kb inversion clade</taxon>
        <taxon>NPAAA clade</taxon>
        <taxon>Hologalegina</taxon>
        <taxon>IRL clade</taxon>
        <taxon>Trifolieae</taxon>
        <taxon>Trifolium</taxon>
    </lineage>
</organism>
<dbReference type="AlphaFoldDB" id="A0A392RE57"/>
<evidence type="ECO:0000313" key="1">
    <source>
        <dbReference type="EMBL" id="MCI34913.1"/>
    </source>
</evidence>
<proteinExistence type="predicted"/>
<comment type="caution">
    <text evidence="1">The sequence shown here is derived from an EMBL/GenBank/DDBJ whole genome shotgun (WGS) entry which is preliminary data.</text>
</comment>
<reference evidence="1 2" key="1">
    <citation type="journal article" date="2018" name="Front. Plant Sci.">
        <title>Red Clover (Trifolium pratense) and Zigzag Clover (T. medium) - A Picture of Genomic Similarities and Differences.</title>
        <authorList>
            <person name="Dluhosova J."/>
            <person name="Istvanek J."/>
            <person name="Nedelnik J."/>
            <person name="Repkova J."/>
        </authorList>
    </citation>
    <scope>NUCLEOTIDE SEQUENCE [LARGE SCALE GENOMIC DNA]</scope>
    <source>
        <strain evidence="2">cv. 10/8</strain>
        <tissue evidence="1">Leaf</tissue>
    </source>
</reference>
<keyword evidence="2" id="KW-1185">Reference proteome</keyword>
<dbReference type="PANTHER" id="PTHR34427:SF5">
    <property type="entry name" value="DUF4283 DOMAIN-CONTAINING PROTEIN"/>
    <property type="match status" value="1"/>
</dbReference>
<protein>
    <submittedName>
        <fullName evidence="1">Uncharacterized protein</fullName>
    </submittedName>
</protein>
<feature type="non-terminal residue" evidence="1">
    <location>
        <position position="124"/>
    </location>
</feature>
<accession>A0A392RE57</accession>
<dbReference type="PANTHER" id="PTHR34427">
    <property type="entry name" value="DUF4283 DOMAIN PROTEIN"/>
    <property type="match status" value="1"/>
</dbReference>
<evidence type="ECO:0000313" key="2">
    <source>
        <dbReference type="Proteomes" id="UP000265520"/>
    </source>
</evidence>
<sequence>MVLLSSLEDDGVRTAVDSNKDWWSRCFIEIILWTPVARPRGRRVWVRIFGTPLHVWGEDCFAKVVCSFGRLIKLDEPTKSQQRLEFARVHVAINCWDTIDKVVDIRVGEELFVLKVMEEQWTED</sequence>
<dbReference type="EMBL" id="LXQA010218234">
    <property type="protein sequence ID" value="MCI34913.1"/>
    <property type="molecule type" value="Genomic_DNA"/>
</dbReference>
<name>A0A392RE57_9FABA</name>
<dbReference type="Proteomes" id="UP000265520">
    <property type="component" value="Unassembled WGS sequence"/>
</dbReference>